<gene>
    <name evidence="8" type="ORF">Q8F55_005099</name>
</gene>
<keyword evidence="9" id="KW-1185">Reference proteome</keyword>
<keyword evidence="6" id="KW-0496">Mitochondrion</keyword>
<name>A0ABR3Q0P1_9TREE</name>
<evidence type="ECO:0008006" key="10">
    <source>
        <dbReference type="Google" id="ProtNLM"/>
    </source>
</evidence>
<evidence type="ECO:0000256" key="4">
    <source>
        <dbReference type="ARBA" id="ARBA00022792"/>
    </source>
</evidence>
<organism evidence="8 9">
    <name type="scientific">Vanrija albida</name>
    <dbReference type="NCBI Taxonomy" id="181172"/>
    <lineage>
        <taxon>Eukaryota</taxon>
        <taxon>Fungi</taxon>
        <taxon>Dikarya</taxon>
        <taxon>Basidiomycota</taxon>
        <taxon>Agaricomycotina</taxon>
        <taxon>Tremellomycetes</taxon>
        <taxon>Trichosporonales</taxon>
        <taxon>Trichosporonaceae</taxon>
        <taxon>Vanrija</taxon>
    </lineage>
</organism>
<comment type="subcellular location">
    <subcellularLocation>
        <location evidence="1">Mitochondrion inner membrane</location>
        <topology evidence="1">Peripheral membrane protein</topology>
        <orientation evidence="1">Matrix side</orientation>
    </subcellularLocation>
</comment>
<keyword evidence="2" id="KW-0813">Transport</keyword>
<protein>
    <recommendedName>
        <fullName evidence="10">NADH-ubiquinone oxidoreductase 12 kDa subunit</fullName>
    </recommendedName>
</protein>
<proteinExistence type="predicted"/>
<evidence type="ECO:0000313" key="8">
    <source>
        <dbReference type="EMBL" id="KAL1408293.1"/>
    </source>
</evidence>
<keyword evidence="4" id="KW-0999">Mitochondrion inner membrane</keyword>
<dbReference type="GeneID" id="95986142"/>
<evidence type="ECO:0000256" key="3">
    <source>
        <dbReference type="ARBA" id="ARBA00022660"/>
    </source>
</evidence>
<evidence type="ECO:0000256" key="5">
    <source>
        <dbReference type="ARBA" id="ARBA00022982"/>
    </source>
</evidence>
<dbReference type="RefSeq" id="XP_069208237.1">
    <property type="nucleotide sequence ID" value="XM_069353595.1"/>
</dbReference>
<dbReference type="PANTHER" id="PTHR13094">
    <property type="entry name" value="NADH-UBIQUINONE OXIDOREDUCTASE PDSW SUBUNIT"/>
    <property type="match status" value="1"/>
</dbReference>
<reference evidence="8 9" key="1">
    <citation type="submission" date="2023-08" db="EMBL/GenBank/DDBJ databases">
        <title>Annotated Genome Sequence of Vanrija albida AlHP1.</title>
        <authorList>
            <person name="Herzog R."/>
        </authorList>
    </citation>
    <scope>NUCLEOTIDE SEQUENCE [LARGE SCALE GENOMIC DNA]</scope>
    <source>
        <strain evidence="8 9">AlHP1</strain>
    </source>
</reference>
<evidence type="ECO:0000256" key="6">
    <source>
        <dbReference type="ARBA" id="ARBA00023128"/>
    </source>
</evidence>
<comment type="caution">
    <text evidence="8">The sequence shown here is derived from an EMBL/GenBank/DDBJ whole genome shotgun (WGS) entry which is preliminary data.</text>
</comment>
<keyword evidence="7" id="KW-0472">Membrane</keyword>
<dbReference type="EMBL" id="JBBXJM010000004">
    <property type="protein sequence ID" value="KAL1408293.1"/>
    <property type="molecule type" value="Genomic_DNA"/>
</dbReference>
<evidence type="ECO:0000256" key="2">
    <source>
        <dbReference type="ARBA" id="ARBA00022448"/>
    </source>
</evidence>
<keyword evidence="5" id="KW-0249">Electron transport</keyword>
<keyword evidence="3" id="KW-0679">Respiratory chain</keyword>
<accession>A0ABR3Q0P1</accession>
<evidence type="ECO:0000256" key="1">
    <source>
        <dbReference type="ARBA" id="ARBA00004443"/>
    </source>
</evidence>
<sequence>MTTEYHPSMDDYRKKIAAREEHIRESWIKAMEARIVRGELQKCFKYEGVNHYENCKELAEKYAHMIRDNAVKGYKTIDTE</sequence>
<dbReference type="Proteomes" id="UP001565368">
    <property type="component" value="Unassembled WGS sequence"/>
</dbReference>
<evidence type="ECO:0000256" key="7">
    <source>
        <dbReference type="ARBA" id="ARBA00023136"/>
    </source>
</evidence>
<dbReference type="InterPro" id="IPR039993">
    <property type="entry name" value="NDUFB10"/>
</dbReference>
<evidence type="ECO:0000313" key="9">
    <source>
        <dbReference type="Proteomes" id="UP001565368"/>
    </source>
</evidence>
<dbReference type="PANTHER" id="PTHR13094:SF1">
    <property type="entry name" value="NADH DEHYDROGENASE [UBIQUINONE] 1 BETA SUBCOMPLEX SUBUNIT 10"/>
    <property type="match status" value="1"/>
</dbReference>